<dbReference type="PANTHER" id="PTHR13604:SF0">
    <property type="entry name" value="ABASIC SITE PROCESSING PROTEIN HMCES"/>
    <property type="match status" value="1"/>
</dbReference>
<keyword evidence="5" id="KW-0190">Covalent protein-DNA linkage</keyword>
<evidence type="ECO:0000256" key="4">
    <source>
        <dbReference type="ARBA" id="ARBA00022801"/>
    </source>
</evidence>
<name>A0A918TWP9_9RHOB</name>
<dbReference type="EC" id="3.4.-.-" evidence="8"/>
<reference evidence="9" key="1">
    <citation type="journal article" date="2014" name="Int. J. Syst. Evol. Microbiol.">
        <title>Complete genome sequence of Corynebacterium casei LMG S-19264T (=DSM 44701T), isolated from a smear-ripened cheese.</title>
        <authorList>
            <consortium name="US DOE Joint Genome Institute (JGI-PGF)"/>
            <person name="Walter F."/>
            <person name="Albersmeier A."/>
            <person name="Kalinowski J."/>
            <person name="Ruckert C."/>
        </authorList>
    </citation>
    <scope>NUCLEOTIDE SEQUENCE</scope>
    <source>
        <strain evidence="9">KCTC 23310</strain>
    </source>
</reference>
<keyword evidence="7" id="KW-0456">Lyase</keyword>
<keyword evidence="4 8" id="KW-0378">Hydrolase</keyword>
<keyword evidence="10" id="KW-1185">Reference proteome</keyword>
<evidence type="ECO:0000256" key="7">
    <source>
        <dbReference type="ARBA" id="ARBA00023239"/>
    </source>
</evidence>
<reference evidence="9" key="2">
    <citation type="submission" date="2020-09" db="EMBL/GenBank/DDBJ databases">
        <authorList>
            <person name="Sun Q."/>
            <person name="Kim S."/>
        </authorList>
    </citation>
    <scope>NUCLEOTIDE SEQUENCE</scope>
    <source>
        <strain evidence="9">KCTC 23310</strain>
    </source>
</reference>
<gene>
    <name evidence="9" type="ORF">GCM10007315_32720</name>
</gene>
<dbReference type="RefSeq" id="WP_189413099.1">
    <property type="nucleotide sequence ID" value="NZ_BMYJ01000013.1"/>
</dbReference>
<dbReference type="GO" id="GO:0016829">
    <property type="term" value="F:lyase activity"/>
    <property type="evidence" value="ECO:0007669"/>
    <property type="project" value="UniProtKB-KW"/>
</dbReference>
<dbReference type="Proteomes" id="UP000638981">
    <property type="component" value="Unassembled WGS sequence"/>
</dbReference>
<dbReference type="PANTHER" id="PTHR13604">
    <property type="entry name" value="DC12-RELATED"/>
    <property type="match status" value="1"/>
</dbReference>
<dbReference type="GO" id="GO:0008233">
    <property type="term" value="F:peptidase activity"/>
    <property type="evidence" value="ECO:0007669"/>
    <property type="project" value="UniProtKB-KW"/>
</dbReference>
<comment type="caution">
    <text evidence="9">The sequence shown here is derived from an EMBL/GenBank/DDBJ whole genome shotgun (WGS) entry which is preliminary data.</text>
</comment>
<evidence type="ECO:0000313" key="10">
    <source>
        <dbReference type="Proteomes" id="UP000638981"/>
    </source>
</evidence>
<evidence type="ECO:0000256" key="5">
    <source>
        <dbReference type="ARBA" id="ARBA00023124"/>
    </source>
</evidence>
<dbReference type="InterPro" id="IPR003738">
    <property type="entry name" value="SRAP"/>
</dbReference>
<dbReference type="GO" id="GO:0106300">
    <property type="term" value="P:protein-DNA covalent cross-linking repair"/>
    <property type="evidence" value="ECO:0007669"/>
    <property type="project" value="InterPro"/>
</dbReference>
<dbReference type="EMBL" id="BMYJ01000013">
    <property type="protein sequence ID" value="GHC65657.1"/>
    <property type="molecule type" value="Genomic_DNA"/>
</dbReference>
<sequence>MCGRFNLAGLSWPELWHLMNDGTAPAGWDSGRNVQIPQSYNVAPTQDVPFVHLLRDRAGELHGEMARWGLIPGWFKKPIKEWKANTINARVETVAEAPSYRDAYRKGRCLVPMAGYFEWSTMTATKRAYYIKHRVELGILVAGLFTEVRLPDFSGPTCAILTEEAKGQLAKIHDRQPVILTREAARMWLDGKPIEDIPRLPVELLQLTRVSGKVGSWKAQGPDLIKPVEGDVEEGV</sequence>
<dbReference type="InterPro" id="IPR036590">
    <property type="entry name" value="SRAP-like"/>
</dbReference>
<evidence type="ECO:0000256" key="6">
    <source>
        <dbReference type="ARBA" id="ARBA00023125"/>
    </source>
</evidence>
<keyword evidence="6" id="KW-0238">DNA-binding</keyword>
<evidence type="ECO:0000256" key="8">
    <source>
        <dbReference type="RuleBase" id="RU364100"/>
    </source>
</evidence>
<keyword evidence="3" id="KW-0227">DNA damage</keyword>
<dbReference type="AlphaFoldDB" id="A0A918TWP9"/>
<evidence type="ECO:0000256" key="3">
    <source>
        <dbReference type="ARBA" id="ARBA00022763"/>
    </source>
</evidence>
<keyword evidence="2 8" id="KW-0645">Protease</keyword>
<dbReference type="Gene3D" id="3.90.1680.10">
    <property type="entry name" value="SOS response associated peptidase-like"/>
    <property type="match status" value="1"/>
</dbReference>
<comment type="similarity">
    <text evidence="1 8">Belongs to the SOS response-associated peptidase family.</text>
</comment>
<evidence type="ECO:0000256" key="2">
    <source>
        <dbReference type="ARBA" id="ARBA00022670"/>
    </source>
</evidence>
<organism evidence="9 10">
    <name type="scientific">Neogemmobacter tilapiae</name>
    <dbReference type="NCBI Taxonomy" id="875041"/>
    <lineage>
        <taxon>Bacteria</taxon>
        <taxon>Pseudomonadati</taxon>
        <taxon>Pseudomonadota</taxon>
        <taxon>Alphaproteobacteria</taxon>
        <taxon>Rhodobacterales</taxon>
        <taxon>Paracoccaceae</taxon>
        <taxon>Neogemmobacter</taxon>
    </lineage>
</organism>
<protein>
    <recommendedName>
        <fullName evidence="8">Abasic site processing protein</fullName>
        <ecNumber evidence="8">3.4.-.-</ecNumber>
    </recommendedName>
</protein>
<accession>A0A918TWP9</accession>
<evidence type="ECO:0000256" key="1">
    <source>
        <dbReference type="ARBA" id="ARBA00008136"/>
    </source>
</evidence>
<proteinExistence type="inferred from homology"/>
<dbReference type="SUPFAM" id="SSF143081">
    <property type="entry name" value="BB1717-like"/>
    <property type="match status" value="1"/>
</dbReference>
<evidence type="ECO:0000313" key="9">
    <source>
        <dbReference type="EMBL" id="GHC65657.1"/>
    </source>
</evidence>
<dbReference type="GO" id="GO:0003697">
    <property type="term" value="F:single-stranded DNA binding"/>
    <property type="evidence" value="ECO:0007669"/>
    <property type="project" value="InterPro"/>
</dbReference>
<dbReference type="GO" id="GO:0006508">
    <property type="term" value="P:proteolysis"/>
    <property type="evidence" value="ECO:0007669"/>
    <property type="project" value="UniProtKB-KW"/>
</dbReference>
<dbReference type="Pfam" id="PF02586">
    <property type="entry name" value="SRAP"/>
    <property type="match status" value="1"/>
</dbReference>